<dbReference type="EMBL" id="RKLV01000011">
    <property type="protein sequence ID" value="MCX2819711.1"/>
    <property type="molecule type" value="Genomic_DNA"/>
</dbReference>
<feature type="transmembrane region" description="Helical" evidence="1">
    <location>
        <begin position="111"/>
        <end position="129"/>
    </location>
</feature>
<keyword evidence="1" id="KW-1133">Transmembrane helix</keyword>
<feature type="transmembrane region" description="Helical" evidence="1">
    <location>
        <begin position="84"/>
        <end position="105"/>
    </location>
</feature>
<dbReference type="InterPro" id="IPR036927">
    <property type="entry name" value="Cyt_c_oxase-like_su1_sf"/>
</dbReference>
<evidence type="ECO:0000313" key="2">
    <source>
        <dbReference type="EMBL" id="MCX2819711.1"/>
    </source>
</evidence>
<evidence type="ECO:0000256" key="1">
    <source>
        <dbReference type="SAM" id="Phobius"/>
    </source>
</evidence>
<feature type="transmembrane region" description="Helical" evidence="1">
    <location>
        <begin position="189"/>
        <end position="209"/>
    </location>
</feature>
<keyword evidence="1" id="KW-0472">Membrane</keyword>
<protein>
    <submittedName>
        <fullName evidence="2">Uncharacterized protein</fullName>
    </submittedName>
</protein>
<comment type="caution">
    <text evidence="2">The sequence shown here is derived from an EMBL/GenBank/DDBJ whole genome shotgun (WGS) entry which is preliminary data.</text>
</comment>
<dbReference type="Proteomes" id="UP001149411">
    <property type="component" value="Unassembled WGS sequence"/>
</dbReference>
<proteinExistence type="predicted"/>
<gene>
    <name evidence="2" type="ORF">EGH25_10165</name>
</gene>
<feature type="transmembrane region" description="Helical" evidence="1">
    <location>
        <begin position="253"/>
        <end position="274"/>
    </location>
</feature>
<evidence type="ECO:0000313" key="3">
    <source>
        <dbReference type="Proteomes" id="UP001149411"/>
    </source>
</evidence>
<sequence length="441" mass="46449">MGTALGQVDAETGPPSAVPLQHFVVALVFLVTGVSAGALAVFQLVHVLPHVHLLLVGWVCISIMGAMTQFVPVWSGVSLHSRRLARAALVATGFGVAGLAVAFGFGRYTDAVLPGGVLLVGLWGFVYNIGRTLPTVDVRRLDVTETHFLFALVFVLVTTSLGVTLALDYRWSLLAETPFGRGDVVGTHAVFAVFGIVVTTVLGAMYQLVTMFTQTELHRLGTYVKRFEIRAYPVGVVALGVGRLLSAEAVVRIGSLLVLVSLLGFGVIVLRKLYESRVSILGHPMLVRYAVGVPALIVWTVVVSPSWVSHPLPSGFAGGTASAHVLLAGFVGYVVVGTVYHIIPFLVWVESYSDRLGLEDVPMIDDLYDPRLERADLTMTAVGTAGVVAGTGVGNVAVAGASGAVAVGGYAVFAVNVLLTVRRHKPGGVTGLFRRADAGTE</sequence>
<feature type="transmembrane region" description="Helical" evidence="1">
    <location>
        <begin position="149"/>
        <end position="169"/>
    </location>
</feature>
<dbReference type="RefSeq" id="WP_266088226.1">
    <property type="nucleotide sequence ID" value="NZ_RKLV01000011.1"/>
</dbReference>
<feature type="transmembrane region" description="Helical" evidence="1">
    <location>
        <begin position="51"/>
        <end position="72"/>
    </location>
</feature>
<feature type="transmembrane region" description="Helical" evidence="1">
    <location>
        <begin position="286"/>
        <end position="307"/>
    </location>
</feature>
<keyword evidence="1" id="KW-0812">Transmembrane</keyword>
<keyword evidence="3" id="KW-1185">Reference proteome</keyword>
<dbReference type="SUPFAM" id="SSF81442">
    <property type="entry name" value="Cytochrome c oxidase subunit I-like"/>
    <property type="match status" value="1"/>
</dbReference>
<dbReference type="Gene3D" id="1.20.210.10">
    <property type="entry name" value="Cytochrome c oxidase-like, subunit I domain"/>
    <property type="match status" value="1"/>
</dbReference>
<feature type="transmembrane region" description="Helical" evidence="1">
    <location>
        <begin position="327"/>
        <end position="349"/>
    </location>
</feature>
<reference evidence="2" key="1">
    <citation type="submission" date="2022-09" db="EMBL/GenBank/DDBJ databases">
        <title>Haloadaptaus new haloarchaeum isolated from saline soil.</title>
        <authorList>
            <person name="Duran-Viseras A."/>
            <person name="Sanchez-Porro C."/>
            <person name="Ventosa A."/>
        </authorList>
    </citation>
    <scope>NUCLEOTIDE SEQUENCE</scope>
    <source>
        <strain evidence="2">F3-133</strain>
    </source>
</reference>
<organism evidence="2 3">
    <name type="scientific">Halorutilus salinus</name>
    <dbReference type="NCBI Taxonomy" id="2487751"/>
    <lineage>
        <taxon>Archaea</taxon>
        <taxon>Methanobacteriati</taxon>
        <taxon>Methanobacteriota</taxon>
        <taxon>Stenosarchaea group</taxon>
        <taxon>Halobacteria</taxon>
        <taxon>Halorutilales</taxon>
        <taxon>Halorutilaceae</taxon>
        <taxon>Halorutilus</taxon>
    </lineage>
</organism>
<accession>A0A9Q4GJZ9</accession>
<dbReference type="AlphaFoldDB" id="A0A9Q4GJZ9"/>
<feature type="transmembrane region" description="Helical" evidence="1">
    <location>
        <begin position="23"/>
        <end position="45"/>
    </location>
</feature>
<name>A0A9Q4GJZ9_9EURY</name>